<dbReference type="Proteomes" id="UP000289340">
    <property type="component" value="Chromosome 15"/>
</dbReference>
<feature type="region of interest" description="Disordered" evidence="1">
    <location>
        <begin position="56"/>
        <end position="80"/>
    </location>
</feature>
<sequence length="170" mass="19011">MRRAKQNRFTHLRICASHSSLQYVSTSISSPSSSSFSLRNFKFPNAASSHKPLTLHSKASFHPNTHAPQQDLASHDPDANSSSLSKNCVWVNPNSPRAKHLQTKSHSARYSYLARLIESLNSCTPSAQHVSTILKGLRDNVSERDSVFILDKMTNPDTAPFVLSHFRFSY</sequence>
<protein>
    <submittedName>
        <fullName evidence="2">Pentatricopeptide repeat-containing protein, chloroplastic</fullName>
    </submittedName>
</protein>
<evidence type="ECO:0000313" key="3">
    <source>
        <dbReference type="Proteomes" id="UP000289340"/>
    </source>
</evidence>
<evidence type="ECO:0000256" key="1">
    <source>
        <dbReference type="SAM" id="MobiDB-lite"/>
    </source>
</evidence>
<feature type="compositionally biased region" description="Polar residues" evidence="1">
    <location>
        <begin position="62"/>
        <end position="72"/>
    </location>
</feature>
<keyword evidence="3" id="KW-1185">Reference proteome</keyword>
<proteinExistence type="predicted"/>
<comment type="caution">
    <text evidence="2">The sequence shown here is derived from an EMBL/GenBank/DDBJ whole genome shotgun (WGS) entry which is preliminary data.</text>
</comment>
<gene>
    <name evidence="2" type="ORF">D0Y65_040651</name>
</gene>
<dbReference type="Gramene" id="XM_028348482.1">
    <property type="protein sequence ID" value="XP_028204283.1"/>
    <property type="gene ID" value="LOC114388150"/>
</dbReference>
<organism evidence="2 3">
    <name type="scientific">Glycine soja</name>
    <name type="common">Wild soybean</name>
    <dbReference type="NCBI Taxonomy" id="3848"/>
    <lineage>
        <taxon>Eukaryota</taxon>
        <taxon>Viridiplantae</taxon>
        <taxon>Streptophyta</taxon>
        <taxon>Embryophyta</taxon>
        <taxon>Tracheophyta</taxon>
        <taxon>Spermatophyta</taxon>
        <taxon>Magnoliopsida</taxon>
        <taxon>eudicotyledons</taxon>
        <taxon>Gunneridae</taxon>
        <taxon>Pentapetalae</taxon>
        <taxon>rosids</taxon>
        <taxon>fabids</taxon>
        <taxon>Fabales</taxon>
        <taxon>Fabaceae</taxon>
        <taxon>Papilionoideae</taxon>
        <taxon>50 kb inversion clade</taxon>
        <taxon>NPAAA clade</taxon>
        <taxon>indigoferoid/millettioid clade</taxon>
        <taxon>Phaseoleae</taxon>
        <taxon>Glycine</taxon>
        <taxon>Glycine subgen. Soja</taxon>
    </lineage>
</organism>
<reference evidence="2 3" key="1">
    <citation type="submission" date="2018-09" db="EMBL/GenBank/DDBJ databases">
        <title>A high-quality reference genome of wild soybean provides a powerful tool to mine soybean genomes.</title>
        <authorList>
            <person name="Xie M."/>
            <person name="Chung C.Y.L."/>
            <person name="Li M.-W."/>
            <person name="Wong F.-L."/>
            <person name="Chan T.-F."/>
            <person name="Lam H.-M."/>
        </authorList>
    </citation>
    <scope>NUCLEOTIDE SEQUENCE [LARGE SCALE GENOMIC DNA]</scope>
    <source>
        <strain evidence="3">cv. W05</strain>
        <tissue evidence="2">Hypocotyl of etiolated seedlings</tissue>
    </source>
</reference>
<accession>A0A445GSG8</accession>
<dbReference type="EMBL" id="QZWG01000015">
    <property type="protein sequence ID" value="RZB64186.1"/>
    <property type="molecule type" value="Genomic_DNA"/>
</dbReference>
<evidence type="ECO:0000313" key="2">
    <source>
        <dbReference type="EMBL" id="RZB64186.1"/>
    </source>
</evidence>
<dbReference type="AlphaFoldDB" id="A0A445GSG8"/>
<name>A0A445GSG8_GLYSO</name>